<keyword evidence="3" id="KW-1185">Reference proteome</keyword>
<feature type="chain" id="PRO_5039654837" evidence="1">
    <location>
        <begin position="20"/>
        <end position="422"/>
    </location>
</feature>
<keyword evidence="1" id="KW-0732">Signal</keyword>
<evidence type="ECO:0000313" key="2">
    <source>
        <dbReference type="EMBL" id="GIJ61867.1"/>
    </source>
</evidence>
<accession>A0A8J3ZFC3</accession>
<protein>
    <submittedName>
        <fullName evidence="2">Protease</fullName>
    </submittedName>
</protein>
<dbReference type="GO" id="GO:0006508">
    <property type="term" value="P:proteolysis"/>
    <property type="evidence" value="ECO:0007669"/>
    <property type="project" value="UniProtKB-KW"/>
</dbReference>
<dbReference type="SUPFAM" id="SSF50494">
    <property type="entry name" value="Trypsin-like serine proteases"/>
    <property type="match status" value="1"/>
</dbReference>
<dbReference type="RefSeq" id="WP_204007100.1">
    <property type="nucleotide sequence ID" value="NZ_BOPG01000071.1"/>
</dbReference>
<proteinExistence type="predicted"/>
<evidence type="ECO:0000313" key="3">
    <source>
        <dbReference type="Proteomes" id="UP000612585"/>
    </source>
</evidence>
<evidence type="ECO:0000256" key="1">
    <source>
        <dbReference type="SAM" id="SignalP"/>
    </source>
</evidence>
<dbReference type="InterPro" id="IPR043504">
    <property type="entry name" value="Peptidase_S1_PA_chymotrypsin"/>
</dbReference>
<gene>
    <name evidence="2" type="ORF">Vau01_093830</name>
</gene>
<comment type="caution">
    <text evidence="2">The sequence shown here is derived from an EMBL/GenBank/DDBJ whole genome shotgun (WGS) entry which is preliminary data.</text>
</comment>
<keyword evidence="2" id="KW-0378">Hydrolase</keyword>
<dbReference type="GO" id="GO:0004252">
    <property type="term" value="F:serine-type endopeptidase activity"/>
    <property type="evidence" value="ECO:0007669"/>
    <property type="project" value="InterPro"/>
</dbReference>
<dbReference type="EMBL" id="BOPG01000071">
    <property type="protein sequence ID" value="GIJ61867.1"/>
    <property type="molecule type" value="Genomic_DNA"/>
</dbReference>
<dbReference type="InterPro" id="IPR009003">
    <property type="entry name" value="Peptidase_S1_PA"/>
</dbReference>
<name>A0A8J3ZFC3_9ACTN</name>
<dbReference type="PROSITE" id="PS00134">
    <property type="entry name" value="TRYPSIN_HIS"/>
    <property type="match status" value="1"/>
</dbReference>
<dbReference type="Gene3D" id="2.40.10.10">
    <property type="entry name" value="Trypsin-like serine proteases"/>
    <property type="match status" value="1"/>
</dbReference>
<reference evidence="2" key="1">
    <citation type="submission" date="2021-01" db="EMBL/GenBank/DDBJ databases">
        <title>Whole genome shotgun sequence of Virgisporangium aurantiacum NBRC 16421.</title>
        <authorList>
            <person name="Komaki H."/>
            <person name="Tamura T."/>
        </authorList>
    </citation>
    <scope>NUCLEOTIDE SEQUENCE</scope>
    <source>
        <strain evidence="2">NBRC 16421</strain>
    </source>
</reference>
<feature type="signal peptide" evidence="1">
    <location>
        <begin position="1"/>
        <end position="19"/>
    </location>
</feature>
<dbReference type="Proteomes" id="UP000612585">
    <property type="component" value="Unassembled WGS sequence"/>
</dbReference>
<sequence length="422" mass="43445">MRKKLFATAGALALVAALAAVPPGGPAAAAETGPAMDTDQDPIATAVQAYRRVYPEMSVSAARLAATQQGLRKDLHKRLVREPSTYGGSYFDAPSGVTHATLTTAAAAAAAERYGRELGLTVQAHVVARSFVELWGLAESLRAGTGELGAVAKGQVGVDVAGNKVTVALTDQQKAGLSPGAVPSWAKIVPASTAQTELDVCTDRANCDTDLRAGISITRNGAGCSLGFMARSTVRWALTAGHCADPAGTSTWSTNGSQIGSLSTVNALDSGAVDAGAIQVTDPTYAADTVGRIYLSSTSWVGVDGWADTMSAITAGDVVCVSARYQAPTTFGNPCAVVTNTSDPTNRGLVRYEGYDPCSGDSGGGVYWYYTTSPPGVVPVTKARYAFGLHSRSTAGCNVTASPVAWFSALPQFWTGLTYELG</sequence>
<dbReference type="AlphaFoldDB" id="A0A8J3ZFC3"/>
<keyword evidence="2" id="KW-0645">Protease</keyword>
<dbReference type="InterPro" id="IPR018114">
    <property type="entry name" value="TRYPSIN_HIS"/>
</dbReference>
<organism evidence="2 3">
    <name type="scientific">Virgisporangium aurantiacum</name>
    <dbReference type="NCBI Taxonomy" id="175570"/>
    <lineage>
        <taxon>Bacteria</taxon>
        <taxon>Bacillati</taxon>
        <taxon>Actinomycetota</taxon>
        <taxon>Actinomycetes</taxon>
        <taxon>Micromonosporales</taxon>
        <taxon>Micromonosporaceae</taxon>
        <taxon>Virgisporangium</taxon>
    </lineage>
</organism>